<evidence type="ECO:0000256" key="6">
    <source>
        <dbReference type="SAM" id="Phobius"/>
    </source>
</evidence>
<keyword evidence="3" id="KW-0029">Amino-acid transport</keyword>
<feature type="transmembrane region" description="Helical" evidence="6">
    <location>
        <begin position="233"/>
        <end position="251"/>
    </location>
</feature>
<feature type="transmembrane region" description="Helical" evidence="6">
    <location>
        <begin position="408"/>
        <end position="428"/>
    </location>
</feature>
<feature type="transmembrane region" description="Helical" evidence="6">
    <location>
        <begin position="193"/>
        <end position="213"/>
    </location>
</feature>
<reference evidence="8" key="1">
    <citation type="submission" date="2022-04" db="EMBL/GenBank/DDBJ databases">
        <title>Carnegiea gigantea Genome sequencing and assembly v2.</title>
        <authorList>
            <person name="Copetti D."/>
            <person name="Sanderson M.J."/>
            <person name="Burquez A."/>
            <person name="Wojciechowski M.F."/>
        </authorList>
    </citation>
    <scope>NUCLEOTIDE SEQUENCE</scope>
    <source>
        <strain evidence="8">SGP5-SGP5p</strain>
        <tissue evidence="8">Aerial part</tissue>
    </source>
</reference>
<comment type="caution">
    <text evidence="8">The sequence shown here is derived from an EMBL/GenBank/DDBJ whole genome shotgun (WGS) entry which is preliminary data.</text>
</comment>
<gene>
    <name evidence="8" type="ORF">Cgig2_003678</name>
</gene>
<feature type="transmembrane region" description="Helical" evidence="6">
    <location>
        <begin position="380"/>
        <end position="402"/>
    </location>
</feature>
<dbReference type="PANTHER" id="PTHR22950">
    <property type="entry name" value="AMINO ACID TRANSPORTER"/>
    <property type="match status" value="1"/>
</dbReference>
<feature type="transmembrane region" description="Helical" evidence="6">
    <location>
        <begin position="108"/>
        <end position="132"/>
    </location>
</feature>
<dbReference type="AlphaFoldDB" id="A0A9Q1QI35"/>
<evidence type="ECO:0000256" key="4">
    <source>
        <dbReference type="ARBA" id="ARBA00022989"/>
    </source>
</evidence>
<evidence type="ECO:0000256" key="3">
    <source>
        <dbReference type="ARBA" id="ARBA00022970"/>
    </source>
</evidence>
<evidence type="ECO:0000259" key="7">
    <source>
        <dbReference type="Pfam" id="PF01490"/>
    </source>
</evidence>
<feature type="transmembrane region" description="Helical" evidence="6">
    <location>
        <begin position="40"/>
        <end position="60"/>
    </location>
</feature>
<feature type="transmembrane region" description="Helical" evidence="6">
    <location>
        <begin position="440"/>
        <end position="461"/>
    </location>
</feature>
<protein>
    <recommendedName>
        <fullName evidence="7">Amino acid transporter transmembrane domain-containing protein</fullName>
    </recommendedName>
</protein>
<dbReference type="OrthoDB" id="28208at2759"/>
<feature type="domain" description="Amino acid transporter transmembrane" evidence="7">
    <location>
        <begin position="34"/>
        <end position="252"/>
    </location>
</feature>
<keyword evidence="2 6" id="KW-0812">Transmembrane</keyword>
<evidence type="ECO:0000313" key="9">
    <source>
        <dbReference type="Proteomes" id="UP001153076"/>
    </source>
</evidence>
<dbReference type="Proteomes" id="UP001153076">
    <property type="component" value="Unassembled WGS sequence"/>
</dbReference>
<sequence>MKKVVEKIDLDSEAGGVPLLQDHVHSPLDPSFKGASLSSAIFNISTTMIGAGIMSIPATFKVLGIIPALIVILIVALMGYATGNFLLRFTHSGKSTTYAGLMAESFGWVGSLAMQISVMITSFGCLIIYLIIIGDVLTGTKSGDRIHTGLLQEWFGFHWWTSRAFALLIVLLLVILPLALLRRIDSLRYTSALSILLALVFVAISSIMAIQALVEGKTQTLRLVPDFSTHGTFLSLFTTIPVFMTAFGYHINSKDSEHCVISCFLIIASQAVHSIKAELGEPSDMKLAVRISLIICAAFYFSIGFFGYLLFGDSINGDMLVNFDQYAGVSMFGVVINAIVRLSYAVHLMLVFPLMFYTLRANVDELCFPDKPELAKDTFRFVYLTCILLTFAYVVAIAIPSIWYCFQILGSTTVLCLILIFPASICLRDVHGISTTWDRVVAVMLVVAAVATSIITIWTNLSSTSGSDL</sequence>
<organism evidence="8 9">
    <name type="scientific">Carnegiea gigantea</name>
    <dbReference type="NCBI Taxonomy" id="171969"/>
    <lineage>
        <taxon>Eukaryota</taxon>
        <taxon>Viridiplantae</taxon>
        <taxon>Streptophyta</taxon>
        <taxon>Embryophyta</taxon>
        <taxon>Tracheophyta</taxon>
        <taxon>Spermatophyta</taxon>
        <taxon>Magnoliopsida</taxon>
        <taxon>eudicotyledons</taxon>
        <taxon>Gunneridae</taxon>
        <taxon>Pentapetalae</taxon>
        <taxon>Caryophyllales</taxon>
        <taxon>Cactineae</taxon>
        <taxon>Cactaceae</taxon>
        <taxon>Cactoideae</taxon>
        <taxon>Echinocereeae</taxon>
        <taxon>Carnegiea</taxon>
    </lineage>
</organism>
<feature type="domain" description="Amino acid transporter transmembrane" evidence="7">
    <location>
        <begin position="272"/>
        <end position="457"/>
    </location>
</feature>
<dbReference type="GO" id="GO:0015179">
    <property type="term" value="F:L-amino acid transmembrane transporter activity"/>
    <property type="evidence" value="ECO:0007669"/>
    <property type="project" value="TreeGrafter"/>
</dbReference>
<dbReference type="PANTHER" id="PTHR22950:SF289">
    <property type="entry name" value="AMINO ACID TRANSPORTER AVT6C-LIKE"/>
    <property type="match status" value="1"/>
</dbReference>
<feature type="transmembrane region" description="Helical" evidence="6">
    <location>
        <begin position="66"/>
        <end position="87"/>
    </location>
</feature>
<evidence type="ECO:0000256" key="2">
    <source>
        <dbReference type="ARBA" id="ARBA00022692"/>
    </source>
</evidence>
<proteinExistence type="predicted"/>
<name>A0A9Q1QI35_9CARY</name>
<dbReference type="InterPro" id="IPR013057">
    <property type="entry name" value="AA_transpt_TM"/>
</dbReference>
<dbReference type="EMBL" id="JAKOGI010000137">
    <property type="protein sequence ID" value="KAJ8442634.1"/>
    <property type="molecule type" value="Genomic_DNA"/>
</dbReference>
<comment type="subcellular location">
    <subcellularLocation>
        <location evidence="1">Membrane</location>
        <topology evidence="1">Multi-pass membrane protein</topology>
    </subcellularLocation>
</comment>
<evidence type="ECO:0000256" key="1">
    <source>
        <dbReference type="ARBA" id="ARBA00004141"/>
    </source>
</evidence>
<dbReference type="GO" id="GO:0031090">
    <property type="term" value="C:organelle membrane"/>
    <property type="evidence" value="ECO:0007669"/>
    <property type="project" value="UniProtKB-ARBA"/>
</dbReference>
<keyword evidence="3" id="KW-0813">Transport</keyword>
<feature type="transmembrane region" description="Helical" evidence="6">
    <location>
        <begin position="331"/>
        <end position="359"/>
    </location>
</feature>
<feature type="transmembrane region" description="Helical" evidence="6">
    <location>
        <begin position="287"/>
        <end position="311"/>
    </location>
</feature>
<evidence type="ECO:0000313" key="8">
    <source>
        <dbReference type="EMBL" id="KAJ8442634.1"/>
    </source>
</evidence>
<evidence type="ECO:0000256" key="5">
    <source>
        <dbReference type="ARBA" id="ARBA00023136"/>
    </source>
</evidence>
<accession>A0A9Q1QI35</accession>
<keyword evidence="5 6" id="KW-0472">Membrane</keyword>
<keyword evidence="4 6" id="KW-1133">Transmembrane helix</keyword>
<feature type="transmembrane region" description="Helical" evidence="6">
    <location>
        <begin position="160"/>
        <end position="181"/>
    </location>
</feature>
<dbReference type="Pfam" id="PF01490">
    <property type="entry name" value="Aa_trans"/>
    <property type="match status" value="2"/>
</dbReference>
<keyword evidence="9" id="KW-1185">Reference proteome</keyword>